<evidence type="ECO:0000313" key="17">
    <source>
        <dbReference type="EMBL" id="RZO76729.1"/>
    </source>
</evidence>
<evidence type="ECO:0000256" key="6">
    <source>
        <dbReference type="ARBA" id="ARBA00022485"/>
    </source>
</evidence>
<dbReference type="NCBIfam" id="TIGR00238">
    <property type="entry name" value="KamA family radical SAM protein"/>
    <property type="match status" value="1"/>
</dbReference>
<proteinExistence type="inferred from homology"/>
<feature type="binding site" evidence="14">
    <location>
        <position position="117"/>
    </location>
    <ligand>
        <name>[4Fe-4S] cluster</name>
        <dbReference type="ChEBI" id="CHEBI:49883"/>
        <note>4Fe-4S-S-AdoMet</note>
    </ligand>
</feature>
<evidence type="ECO:0000256" key="7">
    <source>
        <dbReference type="ARBA" id="ARBA00022691"/>
    </source>
</evidence>
<keyword evidence="8 14" id="KW-0479">Metal-binding</keyword>
<evidence type="ECO:0000256" key="4">
    <source>
        <dbReference type="ARBA" id="ARBA00008703"/>
    </source>
</evidence>
<gene>
    <name evidence="17" type="primary">epmB</name>
    <name evidence="17" type="ORF">EVA68_03310</name>
</gene>
<dbReference type="AlphaFoldDB" id="A0A520S2Q0"/>
<dbReference type="SUPFAM" id="SSF102114">
    <property type="entry name" value="Radical SAM enzymes"/>
    <property type="match status" value="1"/>
</dbReference>
<dbReference type="SFLD" id="SFLDS00029">
    <property type="entry name" value="Radical_SAM"/>
    <property type="match status" value="1"/>
</dbReference>
<dbReference type="GO" id="GO:0046872">
    <property type="term" value="F:metal ion binding"/>
    <property type="evidence" value="ECO:0007669"/>
    <property type="project" value="UniProtKB-KW"/>
</dbReference>
<sequence length="330" mass="37485">MILRTKDALYDQSWQWHLKNSLTNIEELAEALNIKLPDVPTNFPLLVPLPYLNRIKKGDPNDPLLLQILPIGKENMPTQGFLKDPLEEVSQTKSHGIIHKYHGRVLIVATGSCAINCRYCFRRHFPYNEYKLSKKDWREIEEYVTKDPSIKEIILSGGDPLIMTDKRLNEFIGRIKELKQVTHLRVHTRLPIVIPQRVTEDLISWAGETKLRTIFVIHANHANELDDAVGSAILRLRSANVSVLNQSVLLKGINANLKSLVDLSWRLSNLGVIPYYLHLLDKVSGSAHFDVPEELGIQLVDQMTAQLPGYLVPKLVREVPDAPAKVQIRG</sequence>
<keyword evidence="6 14" id="KW-0004">4Fe-4S</keyword>
<keyword evidence="12" id="KW-0413">Isomerase</keyword>
<dbReference type="SFLD" id="SFLDG01070">
    <property type="entry name" value="PLP-dependent"/>
    <property type="match status" value="1"/>
</dbReference>
<dbReference type="PROSITE" id="PS51918">
    <property type="entry name" value="RADICAL_SAM"/>
    <property type="match status" value="1"/>
</dbReference>
<evidence type="ECO:0000256" key="9">
    <source>
        <dbReference type="ARBA" id="ARBA00022898"/>
    </source>
</evidence>
<dbReference type="PANTHER" id="PTHR30538">
    <property type="entry name" value="LYSINE 2,3-AMINOMUTASE-RELATED"/>
    <property type="match status" value="1"/>
</dbReference>
<evidence type="ECO:0000256" key="15">
    <source>
        <dbReference type="PIRSR" id="PIRSR603739-50"/>
    </source>
</evidence>
<evidence type="ECO:0000256" key="11">
    <source>
        <dbReference type="ARBA" id="ARBA00023014"/>
    </source>
</evidence>
<dbReference type="GO" id="GO:0016853">
    <property type="term" value="F:isomerase activity"/>
    <property type="evidence" value="ECO:0007669"/>
    <property type="project" value="UniProtKB-KW"/>
</dbReference>
<comment type="cofactor">
    <cofactor evidence="2 15">
        <name>pyridoxal 5'-phosphate</name>
        <dbReference type="ChEBI" id="CHEBI:597326"/>
    </cofactor>
</comment>
<evidence type="ECO:0000313" key="18">
    <source>
        <dbReference type="Proteomes" id="UP000316199"/>
    </source>
</evidence>
<feature type="binding site" evidence="14">
    <location>
        <position position="113"/>
    </location>
    <ligand>
        <name>[4Fe-4S] cluster</name>
        <dbReference type="ChEBI" id="CHEBI:49883"/>
        <note>4Fe-4S-S-AdoMet</note>
    </ligand>
</feature>
<comment type="similarity">
    <text evidence="4">Belongs to the radical SAM superfamily. KamA family.</text>
</comment>
<evidence type="ECO:0000256" key="1">
    <source>
        <dbReference type="ARBA" id="ARBA00001352"/>
    </source>
</evidence>
<evidence type="ECO:0000256" key="8">
    <source>
        <dbReference type="ARBA" id="ARBA00022723"/>
    </source>
</evidence>
<keyword evidence="9 15" id="KW-0663">Pyridoxal phosphate</keyword>
<dbReference type="Gene3D" id="3.20.20.70">
    <property type="entry name" value="Aldolase class I"/>
    <property type="match status" value="1"/>
</dbReference>
<evidence type="ECO:0000256" key="10">
    <source>
        <dbReference type="ARBA" id="ARBA00023004"/>
    </source>
</evidence>
<feature type="binding site" evidence="14">
    <location>
        <position position="120"/>
    </location>
    <ligand>
        <name>[4Fe-4S] cluster</name>
        <dbReference type="ChEBI" id="CHEBI:49883"/>
        <note>4Fe-4S-S-AdoMet</note>
    </ligand>
</feature>
<comment type="caution">
    <text evidence="17">The sequence shown here is derived from an EMBL/GenBank/DDBJ whole genome shotgun (WGS) entry which is preliminary data.</text>
</comment>
<dbReference type="InterPro" id="IPR007197">
    <property type="entry name" value="rSAM"/>
</dbReference>
<evidence type="ECO:0000256" key="12">
    <source>
        <dbReference type="ARBA" id="ARBA00023235"/>
    </source>
</evidence>
<dbReference type="CDD" id="cd01335">
    <property type="entry name" value="Radical_SAM"/>
    <property type="match status" value="1"/>
</dbReference>
<dbReference type="Pfam" id="PF04055">
    <property type="entry name" value="Radical_SAM"/>
    <property type="match status" value="1"/>
</dbReference>
<organism evidence="17 18">
    <name type="scientific">OM182 bacterium</name>
    <dbReference type="NCBI Taxonomy" id="2510334"/>
    <lineage>
        <taxon>Bacteria</taxon>
        <taxon>Pseudomonadati</taxon>
        <taxon>Pseudomonadota</taxon>
        <taxon>Gammaproteobacteria</taxon>
        <taxon>OMG group</taxon>
        <taxon>OM182 clade</taxon>
    </lineage>
</organism>
<name>A0A520S2Q0_9GAMM</name>
<evidence type="ECO:0000259" key="16">
    <source>
        <dbReference type="PROSITE" id="PS51918"/>
    </source>
</evidence>
<comment type="catalytic activity">
    <reaction evidence="1">
        <text>L-lysine = D-beta-lysine</text>
        <dbReference type="Rhea" id="RHEA:44148"/>
        <dbReference type="ChEBI" id="CHEBI:32551"/>
        <dbReference type="ChEBI" id="CHEBI:84138"/>
    </reaction>
</comment>
<feature type="modified residue" description="N6-(pyridoxal phosphate)lysine" evidence="15">
    <location>
        <position position="325"/>
    </location>
</feature>
<evidence type="ECO:0000256" key="14">
    <source>
        <dbReference type="PIRSR" id="PIRSR004911-1"/>
    </source>
</evidence>
<dbReference type="InterPro" id="IPR003739">
    <property type="entry name" value="Lys_aminomutase/Glu_NH3_mut"/>
</dbReference>
<evidence type="ECO:0000256" key="13">
    <source>
        <dbReference type="ARBA" id="ARBA00030756"/>
    </source>
</evidence>
<keyword evidence="10" id="KW-0408">Iron</keyword>
<dbReference type="NCBIfam" id="TIGR03821">
    <property type="entry name" value="EFP_modif_epmB"/>
    <property type="match status" value="1"/>
</dbReference>
<feature type="domain" description="Radical SAM core" evidence="16">
    <location>
        <begin position="99"/>
        <end position="314"/>
    </location>
</feature>
<accession>A0A520S2Q0</accession>
<dbReference type="Proteomes" id="UP000316199">
    <property type="component" value="Unassembled WGS sequence"/>
</dbReference>
<dbReference type="EMBL" id="SHAG01000008">
    <property type="protein sequence ID" value="RZO76729.1"/>
    <property type="molecule type" value="Genomic_DNA"/>
</dbReference>
<dbReference type="PIRSF" id="PIRSF004911">
    <property type="entry name" value="DUF160"/>
    <property type="match status" value="1"/>
</dbReference>
<dbReference type="InterPro" id="IPR058240">
    <property type="entry name" value="rSAM_sf"/>
</dbReference>
<dbReference type="InterPro" id="IPR013785">
    <property type="entry name" value="Aldolase_TIM"/>
</dbReference>
<evidence type="ECO:0000256" key="5">
    <source>
        <dbReference type="ARBA" id="ARBA00022363"/>
    </source>
</evidence>
<dbReference type="SFLD" id="SFLDF00314">
    <property type="entry name" value="L-lysine_2_3-aminomutase_(yjeK"/>
    <property type="match status" value="1"/>
</dbReference>
<reference evidence="17 18" key="1">
    <citation type="submission" date="2019-02" db="EMBL/GenBank/DDBJ databases">
        <title>Prokaryotic population dynamics and viral predation in marine succession experiment using metagenomics: the confinement effect.</title>
        <authorList>
            <person name="Haro-Moreno J.M."/>
            <person name="Rodriguez-Valera F."/>
            <person name="Lopez-Perez M."/>
        </authorList>
    </citation>
    <scope>NUCLEOTIDE SEQUENCE [LARGE SCALE GENOMIC DNA]</scope>
    <source>
        <strain evidence="17">MED-G157</strain>
    </source>
</reference>
<keyword evidence="11 14" id="KW-0411">Iron-sulfur</keyword>
<comment type="cofactor">
    <cofactor evidence="3">
        <name>[4Fe-4S] cluster</name>
        <dbReference type="ChEBI" id="CHEBI:49883"/>
    </cofactor>
</comment>
<evidence type="ECO:0000256" key="3">
    <source>
        <dbReference type="ARBA" id="ARBA00001966"/>
    </source>
</evidence>
<keyword evidence="7" id="KW-0949">S-adenosyl-L-methionine</keyword>
<dbReference type="PANTHER" id="PTHR30538:SF1">
    <property type="entry name" value="L-LYSINE 2,3-AMINOMUTASE"/>
    <property type="match status" value="1"/>
</dbReference>
<dbReference type="GO" id="GO:0051539">
    <property type="term" value="F:4 iron, 4 sulfur cluster binding"/>
    <property type="evidence" value="ECO:0007669"/>
    <property type="project" value="UniProtKB-KW"/>
</dbReference>
<protein>
    <recommendedName>
        <fullName evidence="5">L-lysine 2,3-aminomutase</fullName>
    </recommendedName>
    <alternativeName>
        <fullName evidence="13">EF-P post-translational modification enzyme B</fullName>
    </alternativeName>
</protein>
<evidence type="ECO:0000256" key="2">
    <source>
        <dbReference type="ARBA" id="ARBA00001933"/>
    </source>
</evidence>
<dbReference type="InterPro" id="IPR022462">
    <property type="entry name" value="EpmB"/>
</dbReference>